<gene>
    <name evidence="1" type="ORF">LCPAC001_01880</name>
</gene>
<organism evidence="1">
    <name type="scientific">Pithovirus LCPAC001</name>
    <dbReference type="NCBI Taxonomy" id="2506585"/>
    <lineage>
        <taxon>Viruses</taxon>
        <taxon>Pithoviruses</taxon>
    </lineage>
</organism>
<reference evidence="1" key="1">
    <citation type="journal article" date="2019" name="MBio">
        <title>Virus Genomes from Deep Sea Sediments Expand the Ocean Megavirome and Support Independent Origins of Viral Gigantism.</title>
        <authorList>
            <person name="Backstrom D."/>
            <person name="Yutin N."/>
            <person name="Jorgensen S.L."/>
            <person name="Dharamshi J."/>
            <person name="Homa F."/>
            <person name="Zaremba-Niedwiedzka K."/>
            <person name="Spang A."/>
            <person name="Wolf Y.I."/>
            <person name="Koonin E.V."/>
            <person name="Ettema T.J."/>
        </authorList>
    </citation>
    <scope>NUCLEOTIDE SEQUENCE</scope>
</reference>
<name>A0A481Z2J6_9VIRU</name>
<dbReference type="EMBL" id="MK500434">
    <property type="protein sequence ID" value="QBK89675.1"/>
    <property type="molecule type" value="Genomic_DNA"/>
</dbReference>
<accession>A0A481Z2J6</accession>
<evidence type="ECO:0000313" key="1">
    <source>
        <dbReference type="EMBL" id="QBK89675.1"/>
    </source>
</evidence>
<proteinExistence type="predicted"/>
<protein>
    <submittedName>
        <fullName evidence="1">Uncharacterized protein</fullName>
    </submittedName>
</protein>
<sequence length="65" mass="8027">MEDFFDEWFMDESSMNFKEFGTWYSNESRKEALACIYEEENNQANYQYAINTIYSLRREEIKKKN</sequence>